<dbReference type="Pfam" id="PF03767">
    <property type="entry name" value="Acid_phosphat_B"/>
    <property type="match status" value="1"/>
</dbReference>
<keyword evidence="3" id="KW-1185">Reference proteome</keyword>
<comment type="caution">
    <text evidence="2">The sequence shown here is derived from an EMBL/GenBank/DDBJ whole genome shotgun (WGS) entry which is preliminary data.</text>
</comment>
<dbReference type="SUPFAM" id="SSF56784">
    <property type="entry name" value="HAD-like"/>
    <property type="match status" value="1"/>
</dbReference>
<evidence type="ECO:0000313" key="2">
    <source>
        <dbReference type="EMBL" id="EDP45977.1"/>
    </source>
</evidence>
<dbReference type="Proteomes" id="UP000054075">
    <property type="component" value="Unassembled WGS sequence"/>
</dbReference>
<evidence type="ECO:0000256" key="1">
    <source>
        <dbReference type="ARBA" id="ARBA00022729"/>
    </source>
</evidence>
<dbReference type="InterPro" id="IPR023214">
    <property type="entry name" value="HAD_sf"/>
</dbReference>
<organism evidence="2 3">
    <name type="scientific">Rickettsiella grylli</name>
    <dbReference type="NCBI Taxonomy" id="59196"/>
    <lineage>
        <taxon>Bacteria</taxon>
        <taxon>Pseudomonadati</taxon>
        <taxon>Pseudomonadota</taxon>
        <taxon>Gammaproteobacteria</taxon>
        <taxon>Legionellales</taxon>
        <taxon>Coxiellaceae</taxon>
        <taxon>Rickettsiella</taxon>
    </lineage>
</organism>
<sequence>MVLIFTSLLAANVQCQPICAPDARANPAIVQAVKWVRNAAEKKASYRQIYAVGSAYVLHWVQQHHPQNKTWGVVLDIDETVLDNSWYYYQCKNLAANAKDFEHYVTIPKKSRALPGAVAFTRLVHSLGGYVSLVSNRDGSYVDQSGVTSLQATLDNLKQEKITFDQLILANNKSAKHPTDKNPRFNAILYGAYDAHEMVCSNTLPPHTVIAYFGDNIQDFPKLSQSAFDGLPNDSPQYAKFGRGYFIFPNPLYGSWQTNPSC</sequence>
<reference evidence="2" key="2">
    <citation type="submission" date="2007-10" db="EMBL/GenBank/DDBJ databases">
        <authorList>
            <person name="Myers G.S."/>
        </authorList>
    </citation>
    <scope>NUCLEOTIDE SEQUENCE [LARGE SCALE GENOMIC DNA]</scope>
</reference>
<keyword evidence="1" id="KW-0732">Signal</keyword>
<evidence type="ECO:0000313" key="3">
    <source>
        <dbReference type="Proteomes" id="UP000054075"/>
    </source>
</evidence>
<proteinExistence type="predicted"/>
<dbReference type="InterPro" id="IPR036412">
    <property type="entry name" value="HAD-like_sf"/>
</dbReference>
<gene>
    <name evidence="2" type="ORF">RICGR_0844</name>
</gene>
<dbReference type="InterPro" id="IPR005519">
    <property type="entry name" value="Acid_phosphat_B-like"/>
</dbReference>
<protein>
    <submittedName>
        <fullName evidence="2">Acid phosphatase, HAD superfamily protein</fullName>
    </submittedName>
</protein>
<dbReference type="EMBL" id="AAQJ02000001">
    <property type="protein sequence ID" value="EDP45977.1"/>
    <property type="molecule type" value="Genomic_DNA"/>
</dbReference>
<dbReference type="AlphaFoldDB" id="A8PMW3"/>
<name>A8PMW3_9COXI</name>
<dbReference type="eggNOG" id="COG2503">
    <property type="taxonomic scope" value="Bacteria"/>
</dbReference>
<reference evidence="2" key="1">
    <citation type="submission" date="2006-04" db="EMBL/GenBank/DDBJ databases">
        <authorList>
            <person name="Seshadri R."/>
            <person name="Federici B.A."/>
        </authorList>
    </citation>
    <scope>NUCLEOTIDE SEQUENCE [LARGE SCALE GENOMIC DNA]</scope>
</reference>
<dbReference type="Gene3D" id="3.40.50.1000">
    <property type="entry name" value="HAD superfamily/HAD-like"/>
    <property type="match status" value="1"/>
</dbReference>
<accession>A8PMW3</accession>